<comment type="caution">
    <text evidence="1">The sequence shown here is derived from an EMBL/GenBank/DDBJ whole genome shotgun (WGS) entry which is preliminary data.</text>
</comment>
<evidence type="ECO:0000313" key="2">
    <source>
        <dbReference type="Proteomes" id="UP000447876"/>
    </source>
</evidence>
<dbReference type="OrthoDB" id="2361182at2"/>
<proteinExistence type="predicted"/>
<dbReference type="InterPro" id="IPR046155">
    <property type="entry name" value="DUF6157"/>
</dbReference>
<dbReference type="Pfam" id="PF19654">
    <property type="entry name" value="DUF6157"/>
    <property type="match status" value="1"/>
</dbReference>
<dbReference type="AlphaFoldDB" id="A0A7X3CPG8"/>
<dbReference type="EMBL" id="WNZW01000004">
    <property type="protein sequence ID" value="MUG46005.1"/>
    <property type="molecule type" value="Genomic_DNA"/>
</dbReference>
<name>A0A7X3CPG8_9BACL</name>
<gene>
    <name evidence="1" type="ORF">GNP95_13500</name>
</gene>
<evidence type="ECO:0000313" key="1">
    <source>
        <dbReference type="EMBL" id="MUG46005.1"/>
    </source>
</evidence>
<sequence>MSYKNTFIKVSPDCPVTSSVVPQYKTSNKPIHVIQYELLIRYPYRYTHEQLLFEIHIRHKNIPADELETNRQQIWDALFSKSHACLRASQLPKKYGFGVHYDAEGRIAIYGMETPEYERFIQSGDEITLLNGMRSRRE</sequence>
<organism evidence="1 2">
    <name type="scientific">Paenibacillus woosongensis</name>
    <dbReference type="NCBI Taxonomy" id="307580"/>
    <lineage>
        <taxon>Bacteria</taxon>
        <taxon>Bacillati</taxon>
        <taxon>Bacillota</taxon>
        <taxon>Bacilli</taxon>
        <taxon>Bacillales</taxon>
        <taxon>Paenibacillaceae</taxon>
        <taxon>Paenibacillus</taxon>
    </lineage>
</organism>
<dbReference type="Proteomes" id="UP000447876">
    <property type="component" value="Unassembled WGS sequence"/>
</dbReference>
<protein>
    <submittedName>
        <fullName evidence="1">Uncharacterized protein</fullName>
    </submittedName>
</protein>
<dbReference type="RefSeq" id="WP_155611410.1">
    <property type="nucleotide sequence ID" value="NZ_WNZW01000004.1"/>
</dbReference>
<accession>A0A7X3CPG8</accession>
<reference evidence="1 2" key="1">
    <citation type="submission" date="2019-11" db="EMBL/GenBank/DDBJ databases">
        <title>Draft genome sequences of five Paenibacillus species of dairy origin.</title>
        <authorList>
            <person name="Olajide A.M."/>
            <person name="Chen S."/>
            <person name="Lapointe G."/>
        </authorList>
    </citation>
    <scope>NUCLEOTIDE SEQUENCE [LARGE SCALE GENOMIC DNA]</scope>
    <source>
        <strain evidence="1 2">12CR55</strain>
    </source>
</reference>